<dbReference type="PANTHER" id="PTHR11697">
    <property type="entry name" value="GENERAL TRANSCRIPTION FACTOR 2-RELATED ZINC FINGER PROTEIN"/>
    <property type="match status" value="1"/>
</dbReference>
<dbReference type="Gramene" id="PNT73572">
    <property type="protein sequence ID" value="PNT73572"/>
    <property type="gene ID" value="BRADI_2g60463v3"/>
</dbReference>
<dbReference type="PANTHER" id="PTHR11697:SF230">
    <property type="entry name" value="ZINC FINGER, MYM DOMAIN CONTAINING 1"/>
    <property type="match status" value="1"/>
</dbReference>
<dbReference type="InParanoid" id="A0A2K2DH11"/>
<dbReference type="SMART" id="SM00597">
    <property type="entry name" value="ZnF_TTF"/>
    <property type="match status" value="1"/>
</dbReference>
<dbReference type="InterPro" id="IPR025398">
    <property type="entry name" value="DUF4371"/>
</dbReference>
<accession>A0A2K2DH11</accession>
<evidence type="ECO:0000259" key="1">
    <source>
        <dbReference type="SMART" id="SM00597"/>
    </source>
</evidence>
<name>A0A2K2DH11_BRADI</name>
<dbReference type="SUPFAM" id="SSF53098">
    <property type="entry name" value="Ribonuclease H-like"/>
    <property type="match status" value="1"/>
</dbReference>
<dbReference type="InterPro" id="IPR055298">
    <property type="entry name" value="AtLOH3-like"/>
</dbReference>
<keyword evidence="4" id="KW-1185">Reference proteome</keyword>
<protein>
    <recommendedName>
        <fullName evidence="1">TTF-type domain-containing protein</fullName>
    </recommendedName>
</protein>
<proteinExistence type="predicted"/>
<gene>
    <name evidence="2" type="ORF">BRADI_2g60463v3</name>
</gene>
<dbReference type="InterPro" id="IPR008906">
    <property type="entry name" value="HATC_C_dom"/>
</dbReference>
<dbReference type="InterPro" id="IPR012337">
    <property type="entry name" value="RNaseH-like_sf"/>
</dbReference>
<dbReference type="Pfam" id="PF05699">
    <property type="entry name" value="Dimer_Tnp_hAT"/>
    <property type="match status" value="1"/>
</dbReference>
<reference evidence="2 3" key="1">
    <citation type="journal article" date="2010" name="Nature">
        <title>Genome sequencing and analysis of the model grass Brachypodium distachyon.</title>
        <authorList>
            <consortium name="International Brachypodium Initiative"/>
        </authorList>
    </citation>
    <scope>NUCLEOTIDE SEQUENCE [LARGE SCALE GENOMIC DNA]</scope>
    <source>
        <strain evidence="2 3">Bd21</strain>
    </source>
</reference>
<dbReference type="Proteomes" id="UP000008810">
    <property type="component" value="Chromosome 2"/>
</dbReference>
<reference evidence="2" key="2">
    <citation type="submission" date="2017-06" db="EMBL/GenBank/DDBJ databases">
        <title>WGS assembly of Brachypodium distachyon.</title>
        <authorList>
            <consortium name="The International Brachypodium Initiative"/>
            <person name="Lucas S."/>
            <person name="Harmon-Smith M."/>
            <person name="Lail K."/>
            <person name="Tice H."/>
            <person name="Grimwood J."/>
            <person name="Bruce D."/>
            <person name="Barry K."/>
            <person name="Shu S."/>
            <person name="Lindquist E."/>
            <person name="Wang M."/>
            <person name="Pitluck S."/>
            <person name="Vogel J.P."/>
            <person name="Garvin D.F."/>
            <person name="Mockler T.C."/>
            <person name="Schmutz J."/>
            <person name="Rokhsar D."/>
            <person name="Bevan M.W."/>
        </authorList>
    </citation>
    <scope>NUCLEOTIDE SEQUENCE</scope>
    <source>
        <strain evidence="2">Bd21</strain>
    </source>
</reference>
<evidence type="ECO:0000313" key="3">
    <source>
        <dbReference type="EnsemblPlants" id="PNT73572"/>
    </source>
</evidence>
<organism evidence="2">
    <name type="scientific">Brachypodium distachyon</name>
    <name type="common">Purple false brome</name>
    <name type="synonym">Trachynia distachya</name>
    <dbReference type="NCBI Taxonomy" id="15368"/>
    <lineage>
        <taxon>Eukaryota</taxon>
        <taxon>Viridiplantae</taxon>
        <taxon>Streptophyta</taxon>
        <taxon>Embryophyta</taxon>
        <taxon>Tracheophyta</taxon>
        <taxon>Spermatophyta</taxon>
        <taxon>Magnoliopsida</taxon>
        <taxon>Liliopsida</taxon>
        <taxon>Poales</taxon>
        <taxon>Poaceae</taxon>
        <taxon>BOP clade</taxon>
        <taxon>Pooideae</taxon>
        <taxon>Stipodae</taxon>
        <taxon>Brachypodieae</taxon>
        <taxon>Brachypodium</taxon>
    </lineage>
</organism>
<reference evidence="3" key="3">
    <citation type="submission" date="2018-08" db="UniProtKB">
        <authorList>
            <consortium name="EnsemblPlants"/>
        </authorList>
    </citation>
    <scope>IDENTIFICATION</scope>
    <source>
        <strain evidence="3">cv. Bd21</strain>
    </source>
</reference>
<evidence type="ECO:0000313" key="4">
    <source>
        <dbReference type="Proteomes" id="UP000008810"/>
    </source>
</evidence>
<dbReference type="InterPro" id="IPR006580">
    <property type="entry name" value="Znf_TTF"/>
</dbReference>
<dbReference type="OrthoDB" id="688334at2759"/>
<dbReference type="EMBL" id="CM000881">
    <property type="protein sequence ID" value="PNT73572.1"/>
    <property type="molecule type" value="Genomic_DNA"/>
</dbReference>
<dbReference type="AlphaFoldDB" id="A0A2K2DH11"/>
<evidence type="ECO:0000313" key="2">
    <source>
        <dbReference type="EMBL" id="PNT73572.1"/>
    </source>
</evidence>
<feature type="non-terminal residue" evidence="2">
    <location>
        <position position="1"/>
    </location>
</feature>
<feature type="domain" description="TTF-type" evidence="1">
    <location>
        <begin position="59"/>
        <end position="153"/>
    </location>
</feature>
<dbReference type="EnsemblPlants" id="PNT73572">
    <property type="protein sequence ID" value="PNT73572"/>
    <property type="gene ID" value="BRADI_2g60463v3"/>
</dbReference>
<dbReference type="STRING" id="15368.A0A2K2DH11"/>
<dbReference type="GO" id="GO:0046983">
    <property type="term" value="F:protein dimerization activity"/>
    <property type="evidence" value="ECO:0007669"/>
    <property type="project" value="InterPro"/>
</dbReference>
<dbReference type="Pfam" id="PF14291">
    <property type="entry name" value="DUF4371"/>
    <property type="match status" value="1"/>
</dbReference>
<sequence length="760" mass="87220">HKRARIELNLDDIVGDPGLRKPIEDFNPDIRDDARRSYLSKGPCRPIGHNSERKMQSGQMRGFIESWFEKFDWLEYSVDKEAAFCFYCYLFKPPRIGKFGNDTFTKTGFVNWRNGLETFNAHVGKVDSTHNKARKHALDFQNQRQSLSHVWSEKGTELDHKYKARMLIILCIVRFLLLQSLAFREHNESSTSRNRGNFLELFGCVLGDNAPRNCQMTSHKIQKDLVRACVDKTRSAIMSELGERLFAVLVDESRDKLIKEQMAVILRYVNGHGHVIERFLGVKHVSDTTSASLKIALDAMFAKHCLSISRLLVPWAFYIQCFARQLQLVVVSVAKCCSSVEDFFNYTTLIVNTVSASCKRSDQLLQDHHDKIVGQLERGEVFPGRGKNQETSLARPGDTRWGTHHRTLARLQLMWTSVLEVLENIFEDGDSEQRTKASGLIERMENFEFVLVLHLMIRVLGKTQELSQCLQRKNQNIVRAVGLIGSVLKNMNDMQENGWEELFQEVTTFCGQRNIVVPNMEDTIPLRGRSRGRGAKLVSYYHHFHHGIFNVVLDKILVELNNRFAERSTQLLRCIACLDPKNSFANFDQEKLLELAMIYASDFSEYDCVVLKTQLETFIVDVRSDEDFSSCNDLGNLALKMVQSDRHTCYPLVYRLIELALILPVATATVERAFSAMNIIKTELRNKMNDEWMDDSMVCYTEREMFSIVDDGVILKTFQGHKIAKGIYPKSSTELSGMFCIYAFNLITACCHSHLKLVFI</sequence>